<keyword evidence="2" id="KW-1185">Reference proteome</keyword>
<proteinExistence type="predicted"/>
<name>A0A1C4FR37_9ENTR</name>
<evidence type="ECO:0000313" key="1">
    <source>
        <dbReference type="EMBL" id="SCC58065.1"/>
    </source>
</evidence>
<evidence type="ECO:0000313" key="2">
    <source>
        <dbReference type="Proteomes" id="UP000198515"/>
    </source>
</evidence>
<protein>
    <submittedName>
        <fullName evidence="1">Uncharacterized protein</fullName>
    </submittedName>
</protein>
<reference evidence="2" key="1">
    <citation type="submission" date="2016-08" db="EMBL/GenBank/DDBJ databases">
        <authorList>
            <person name="Varghese N."/>
            <person name="Submissions Spin"/>
        </authorList>
    </citation>
    <scope>NUCLEOTIDE SEQUENCE [LARGE SCALE GENOMIC DNA]</scope>
    <source>
        <strain evidence="2">REICA_142</strain>
    </source>
</reference>
<organism evidence="1 2">
    <name type="scientific">Kosakonia oryziphila</name>
    <dbReference type="NCBI Taxonomy" id="1005667"/>
    <lineage>
        <taxon>Bacteria</taxon>
        <taxon>Pseudomonadati</taxon>
        <taxon>Pseudomonadota</taxon>
        <taxon>Gammaproteobacteria</taxon>
        <taxon>Enterobacterales</taxon>
        <taxon>Enterobacteriaceae</taxon>
        <taxon>Kosakonia</taxon>
    </lineage>
</organism>
<dbReference type="EMBL" id="FMBC01000040">
    <property type="protein sequence ID" value="SCC58065.1"/>
    <property type="molecule type" value="Genomic_DNA"/>
</dbReference>
<dbReference type="Proteomes" id="UP000198515">
    <property type="component" value="Unassembled WGS sequence"/>
</dbReference>
<gene>
    <name evidence="1" type="ORF">GA0061070_104045</name>
</gene>
<dbReference type="AlphaFoldDB" id="A0A1C4FR37"/>
<accession>A0A1C4FR37</accession>
<sequence>MSFSTCVSLANGNDSLIYPWPWKDGSRRACRLQDNAYRSEPGDPANH</sequence>